<protein>
    <submittedName>
        <fullName evidence="2">Uncharacterized protein</fullName>
    </submittedName>
</protein>
<feature type="transmembrane region" description="Helical" evidence="1">
    <location>
        <begin position="12"/>
        <end position="32"/>
    </location>
</feature>
<reference evidence="2 3" key="1">
    <citation type="submission" date="2015-12" db="EMBL/GenBank/DDBJ databases">
        <title>Phylogenomics in the description of a new species in the Pseudomonas syringae group.</title>
        <authorList>
            <person name="Busquets A."/>
            <person name="Gomila M."/>
            <person name="Beiki F."/>
            <person name="Rahimian H."/>
            <person name="Mulet M."/>
            <person name="Sanchez D."/>
            <person name="Garcia-Valdes E."/>
            <person name="Lalucat J."/>
        </authorList>
    </citation>
    <scope>NUCLEOTIDE SEQUENCE [LARGE SCALE GENOMIC DNA]</scope>
    <source>
        <strain evidence="2 3">S25</strain>
    </source>
</reference>
<sequence length="128" mass="14847">MMNINSWSPWAVILFIGIPFLLIIISFVLSLYMANRHLDAMIDALKNSRYITARTGLRHQGWFERILLVAIISGMVQWPGPGLRLGEMDPDDLRKFPAYLRKLLKAKHVLTLIIVIWFLIIYVLAELR</sequence>
<evidence type="ECO:0000313" key="2">
    <source>
        <dbReference type="EMBL" id="MCI8209422.1"/>
    </source>
</evidence>
<keyword evidence="3" id="KW-1185">Reference proteome</keyword>
<gene>
    <name evidence="2" type="ORF">AUC61_07730</name>
</gene>
<organism evidence="2 3">
    <name type="scientific">Pseudomonas maioricensis</name>
    <dbReference type="NCBI Taxonomy" id="1766623"/>
    <lineage>
        <taxon>Bacteria</taxon>
        <taxon>Pseudomonadati</taxon>
        <taxon>Pseudomonadota</taxon>
        <taxon>Gammaproteobacteria</taxon>
        <taxon>Pseudomonadales</taxon>
        <taxon>Pseudomonadaceae</taxon>
        <taxon>Pseudomonas</taxon>
    </lineage>
</organism>
<proteinExistence type="predicted"/>
<keyword evidence="1" id="KW-0812">Transmembrane</keyword>
<comment type="caution">
    <text evidence="2">The sequence shown here is derived from an EMBL/GenBank/DDBJ whole genome shotgun (WGS) entry which is preliminary data.</text>
</comment>
<dbReference type="Proteomes" id="UP001320513">
    <property type="component" value="Unassembled WGS sequence"/>
</dbReference>
<accession>A0ABS9ZGV0</accession>
<keyword evidence="1" id="KW-0472">Membrane</keyword>
<dbReference type="EMBL" id="LOHG01000004">
    <property type="protein sequence ID" value="MCI8209422.1"/>
    <property type="molecule type" value="Genomic_DNA"/>
</dbReference>
<name>A0ABS9ZGV0_9PSED</name>
<dbReference type="RefSeq" id="WP_243245395.1">
    <property type="nucleotide sequence ID" value="NZ_LOHG01000004.1"/>
</dbReference>
<evidence type="ECO:0000256" key="1">
    <source>
        <dbReference type="SAM" id="Phobius"/>
    </source>
</evidence>
<keyword evidence="1" id="KW-1133">Transmembrane helix</keyword>
<evidence type="ECO:0000313" key="3">
    <source>
        <dbReference type="Proteomes" id="UP001320513"/>
    </source>
</evidence>
<feature type="transmembrane region" description="Helical" evidence="1">
    <location>
        <begin position="106"/>
        <end position="125"/>
    </location>
</feature>